<dbReference type="EMBL" id="VDCQ01000002">
    <property type="protein sequence ID" value="TNJ68062.1"/>
    <property type="molecule type" value="Genomic_DNA"/>
</dbReference>
<dbReference type="AlphaFoldDB" id="A0A5C4TH44"/>
<reference evidence="1 2" key="1">
    <citation type="submission" date="2019-05" db="EMBL/GenBank/DDBJ databases">
        <title>We sequenced the genome of Paenibacillus hemerocallicola KCTC 33185 for further insight into its adaptation and study the phylogeny of Paenibacillus.</title>
        <authorList>
            <person name="Narsing Rao M.P."/>
        </authorList>
    </citation>
    <scope>NUCLEOTIDE SEQUENCE [LARGE SCALE GENOMIC DNA]</scope>
    <source>
        <strain evidence="1 2">KCTC 33185</strain>
    </source>
</reference>
<protein>
    <submittedName>
        <fullName evidence="1">Uncharacterized protein</fullName>
    </submittedName>
</protein>
<proteinExistence type="predicted"/>
<dbReference type="Proteomes" id="UP000307943">
    <property type="component" value="Unassembled WGS sequence"/>
</dbReference>
<organism evidence="1 2">
    <name type="scientific">Paenibacillus hemerocallicola</name>
    <dbReference type="NCBI Taxonomy" id="1172614"/>
    <lineage>
        <taxon>Bacteria</taxon>
        <taxon>Bacillati</taxon>
        <taxon>Bacillota</taxon>
        <taxon>Bacilli</taxon>
        <taxon>Bacillales</taxon>
        <taxon>Paenibacillaceae</taxon>
        <taxon>Paenibacillus</taxon>
    </lineage>
</organism>
<comment type="caution">
    <text evidence="1">The sequence shown here is derived from an EMBL/GenBank/DDBJ whole genome shotgun (WGS) entry which is preliminary data.</text>
</comment>
<gene>
    <name evidence="1" type="ORF">FE784_02705</name>
</gene>
<evidence type="ECO:0000313" key="2">
    <source>
        <dbReference type="Proteomes" id="UP000307943"/>
    </source>
</evidence>
<accession>A0A5C4TH44</accession>
<name>A0A5C4TH44_9BACL</name>
<keyword evidence="2" id="KW-1185">Reference proteome</keyword>
<sequence length="61" mass="6683">MNDRLPGFRAFGLSGFRAFGLSGFRAFGLSGFRAFGAPSISNDDLPPEYRLTSLFITNFSN</sequence>
<evidence type="ECO:0000313" key="1">
    <source>
        <dbReference type="EMBL" id="TNJ68062.1"/>
    </source>
</evidence>